<sequence length="375" mass="42555">MPPWSNFHFWSPPEDPERPVLPYASALTVSITEHDPPRPFGLPSVYPLTEPPYDISDEHLKTLTQTRLIVTCPPIEATRDTDGAVAKKPPASATLKIDRPITVKDGRGPQLVVCTITPQDKHSKPFQAVAKIFDPLYYSFQNENAPHRPVATTLKADSDYSIEAAAYAHLQKTGQTGAFAPEYYGSWTFTLLICHRGTQHERQVRLVLVEYIDGVCMRDLCYPESMSPPLGFSEEHRLDVLANILDGAARMDHSGMSQRDLVPRNIMLKLEPEAEDSWQEGRPRVVQRAVLIDYNISVVYHLSPEEWKYHEATTKLPVNPMDLFWNMSLDDFGHWVPQDWQCNGRAQQEWLMDRFGGSNALAYAPVSRELKFDDP</sequence>
<accession>A0AAN6PR64</accession>
<evidence type="ECO:0008006" key="3">
    <source>
        <dbReference type="Google" id="ProtNLM"/>
    </source>
</evidence>
<keyword evidence="2" id="KW-1185">Reference proteome</keyword>
<proteinExistence type="predicted"/>
<dbReference type="EMBL" id="MU854317">
    <property type="protein sequence ID" value="KAK4044730.1"/>
    <property type="molecule type" value="Genomic_DNA"/>
</dbReference>
<dbReference type="Proteomes" id="UP001303115">
    <property type="component" value="Unassembled WGS sequence"/>
</dbReference>
<organism evidence="1 2">
    <name type="scientific">Parachaetomium inaequale</name>
    <dbReference type="NCBI Taxonomy" id="2588326"/>
    <lineage>
        <taxon>Eukaryota</taxon>
        <taxon>Fungi</taxon>
        <taxon>Dikarya</taxon>
        <taxon>Ascomycota</taxon>
        <taxon>Pezizomycotina</taxon>
        <taxon>Sordariomycetes</taxon>
        <taxon>Sordariomycetidae</taxon>
        <taxon>Sordariales</taxon>
        <taxon>Chaetomiaceae</taxon>
        <taxon>Parachaetomium</taxon>
    </lineage>
</organism>
<evidence type="ECO:0000313" key="1">
    <source>
        <dbReference type="EMBL" id="KAK4044730.1"/>
    </source>
</evidence>
<protein>
    <recommendedName>
        <fullName evidence="3">Protein kinase domain-containing protein</fullName>
    </recommendedName>
</protein>
<reference evidence="2" key="1">
    <citation type="journal article" date="2023" name="Mol. Phylogenet. Evol.">
        <title>Genome-scale phylogeny and comparative genomics of the fungal order Sordariales.</title>
        <authorList>
            <person name="Hensen N."/>
            <person name="Bonometti L."/>
            <person name="Westerberg I."/>
            <person name="Brannstrom I.O."/>
            <person name="Guillou S."/>
            <person name="Cros-Aarteil S."/>
            <person name="Calhoun S."/>
            <person name="Haridas S."/>
            <person name="Kuo A."/>
            <person name="Mondo S."/>
            <person name="Pangilinan J."/>
            <person name="Riley R."/>
            <person name="LaButti K."/>
            <person name="Andreopoulos B."/>
            <person name="Lipzen A."/>
            <person name="Chen C."/>
            <person name="Yan M."/>
            <person name="Daum C."/>
            <person name="Ng V."/>
            <person name="Clum A."/>
            <person name="Steindorff A."/>
            <person name="Ohm R.A."/>
            <person name="Martin F."/>
            <person name="Silar P."/>
            <person name="Natvig D.O."/>
            <person name="Lalanne C."/>
            <person name="Gautier V."/>
            <person name="Ament-Velasquez S.L."/>
            <person name="Kruys A."/>
            <person name="Hutchinson M.I."/>
            <person name="Powell A.J."/>
            <person name="Barry K."/>
            <person name="Miller A.N."/>
            <person name="Grigoriev I.V."/>
            <person name="Debuchy R."/>
            <person name="Gladieux P."/>
            <person name="Hiltunen Thoren M."/>
            <person name="Johannesson H."/>
        </authorList>
    </citation>
    <scope>NUCLEOTIDE SEQUENCE [LARGE SCALE GENOMIC DNA]</scope>
    <source>
        <strain evidence="2">CBS 284.82</strain>
    </source>
</reference>
<evidence type="ECO:0000313" key="2">
    <source>
        <dbReference type="Proteomes" id="UP001303115"/>
    </source>
</evidence>
<dbReference type="AlphaFoldDB" id="A0AAN6PR64"/>
<comment type="caution">
    <text evidence="1">The sequence shown here is derived from an EMBL/GenBank/DDBJ whole genome shotgun (WGS) entry which is preliminary data.</text>
</comment>
<name>A0AAN6PR64_9PEZI</name>
<dbReference type="InterPro" id="IPR011009">
    <property type="entry name" value="Kinase-like_dom_sf"/>
</dbReference>
<gene>
    <name evidence="1" type="ORF">C8A01DRAFT_12020</name>
</gene>
<dbReference type="SUPFAM" id="SSF56112">
    <property type="entry name" value="Protein kinase-like (PK-like)"/>
    <property type="match status" value="1"/>
</dbReference>